<dbReference type="EMBL" id="CAJNOQ010002815">
    <property type="protein sequence ID" value="CAF0980296.1"/>
    <property type="molecule type" value="Genomic_DNA"/>
</dbReference>
<keyword evidence="7" id="KW-1185">Reference proteome</keyword>
<keyword evidence="2" id="KW-0732">Signal</keyword>
<comment type="caution">
    <text evidence="4">The sequence shown here is derived from an EMBL/GenBank/DDBJ whole genome shotgun (WGS) entry which is preliminary data.</text>
</comment>
<protein>
    <recommendedName>
        <fullName evidence="8">Sodefrin-like factor</fullName>
    </recommendedName>
</protein>
<dbReference type="Proteomes" id="UP000681722">
    <property type="component" value="Unassembled WGS sequence"/>
</dbReference>
<dbReference type="EMBL" id="CAJNOK010001095">
    <property type="protein sequence ID" value="CAF0793187.1"/>
    <property type="molecule type" value="Genomic_DNA"/>
</dbReference>
<gene>
    <name evidence="4" type="ORF">GPM918_LOCUS12711</name>
    <name evidence="3" type="ORF">OVA965_LOCUS4246</name>
    <name evidence="6" type="ORF">SRO942_LOCUS12711</name>
    <name evidence="5" type="ORF">TMI583_LOCUS4244</name>
</gene>
<dbReference type="EMBL" id="CAJOBC010002815">
    <property type="protein sequence ID" value="CAF3752860.1"/>
    <property type="molecule type" value="Genomic_DNA"/>
</dbReference>
<dbReference type="AlphaFoldDB" id="A0A814FDM6"/>
<reference evidence="4" key="1">
    <citation type="submission" date="2021-02" db="EMBL/GenBank/DDBJ databases">
        <authorList>
            <person name="Nowell W R."/>
        </authorList>
    </citation>
    <scope>NUCLEOTIDE SEQUENCE</scope>
</reference>
<dbReference type="Proteomes" id="UP000677228">
    <property type="component" value="Unassembled WGS sequence"/>
</dbReference>
<feature type="chain" id="PRO_5036224361" description="Sodefrin-like factor" evidence="2">
    <location>
        <begin position="17"/>
        <end position="246"/>
    </location>
</feature>
<feature type="compositionally biased region" description="Basic residues" evidence="1">
    <location>
        <begin position="228"/>
        <end position="240"/>
    </location>
</feature>
<evidence type="ECO:0000313" key="7">
    <source>
        <dbReference type="Proteomes" id="UP000663829"/>
    </source>
</evidence>
<organism evidence="4 7">
    <name type="scientific">Didymodactylos carnosus</name>
    <dbReference type="NCBI Taxonomy" id="1234261"/>
    <lineage>
        <taxon>Eukaryota</taxon>
        <taxon>Metazoa</taxon>
        <taxon>Spiralia</taxon>
        <taxon>Gnathifera</taxon>
        <taxon>Rotifera</taxon>
        <taxon>Eurotatoria</taxon>
        <taxon>Bdelloidea</taxon>
        <taxon>Philodinida</taxon>
        <taxon>Philodinidae</taxon>
        <taxon>Didymodactylos</taxon>
    </lineage>
</organism>
<evidence type="ECO:0000313" key="6">
    <source>
        <dbReference type="EMBL" id="CAF3752860.1"/>
    </source>
</evidence>
<dbReference type="EMBL" id="CAJOBA010001095">
    <property type="protein sequence ID" value="CAF3575956.1"/>
    <property type="molecule type" value="Genomic_DNA"/>
</dbReference>
<dbReference type="Proteomes" id="UP000682733">
    <property type="component" value="Unassembled WGS sequence"/>
</dbReference>
<evidence type="ECO:0000313" key="4">
    <source>
        <dbReference type="EMBL" id="CAF0980296.1"/>
    </source>
</evidence>
<accession>A0A814FDM6</accession>
<feature type="region of interest" description="Disordered" evidence="1">
    <location>
        <begin position="224"/>
        <end position="246"/>
    </location>
</feature>
<sequence length="246" mass="26676">MFQILVVALICSGIHGSKICYRCDNKNPSSSWKLIGEKITKCDGVPFENYATKTSKALGAQVLTCFTEFDASGKIVKRGAYDLGEVINKNFKCNDRFHICCEKAFCNTDMVAPCPPAERVTEKKEVKACYQCKGAANCETEKLSGSDVRVSAALGGSTLYCYSKFDDKTGKVVERGGFGYAAVVDKNLKCDSKFYLCCYENLCNKQSTGYCGGGGGGATTLSTLSSKPKPKLKKKLKSKMKTTTTS</sequence>
<evidence type="ECO:0000313" key="3">
    <source>
        <dbReference type="EMBL" id="CAF0793187.1"/>
    </source>
</evidence>
<feature type="signal peptide" evidence="2">
    <location>
        <begin position="1"/>
        <end position="16"/>
    </location>
</feature>
<evidence type="ECO:0000256" key="1">
    <source>
        <dbReference type="SAM" id="MobiDB-lite"/>
    </source>
</evidence>
<evidence type="ECO:0008006" key="8">
    <source>
        <dbReference type="Google" id="ProtNLM"/>
    </source>
</evidence>
<dbReference type="OrthoDB" id="9990855at2759"/>
<name>A0A814FDM6_9BILA</name>
<proteinExistence type="predicted"/>
<evidence type="ECO:0000313" key="5">
    <source>
        <dbReference type="EMBL" id="CAF3575956.1"/>
    </source>
</evidence>
<evidence type="ECO:0000256" key="2">
    <source>
        <dbReference type="SAM" id="SignalP"/>
    </source>
</evidence>
<dbReference type="Proteomes" id="UP000663829">
    <property type="component" value="Unassembled WGS sequence"/>
</dbReference>